<keyword evidence="2" id="KW-0378">Hydrolase</keyword>
<proteinExistence type="predicted"/>
<sequence>KGSVVETLLRNSSDKAYGKHVLTWKGEVSAVSQDAMRDAAEAKSATVIDEWDRELDRGKLKKVRKLGQQQQHHLGSYNNLKRKRSF</sequence>
<feature type="region of interest" description="Disordered" evidence="1">
    <location>
        <begin position="62"/>
        <end position="86"/>
    </location>
</feature>
<reference evidence="2 3" key="1">
    <citation type="submission" date="2019-09" db="EMBL/GenBank/DDBJ databases">
        <title>Bird 10,000 Genomes (B10K) Project - Family phase.</title>
        <authorList>
            <person name="Zhang G."/>
        </authorList>
    </citation>
    <scope>NUCLEOTIDE SEQUENCE [LARGE SCALE GENOMIC DNA]</scope>
    <source>
        <strain evidence="2">B10K-DU-001-55</strain>
        <tissue evidence="2">Muscle</tissue>
    </source>
</reference>
<accession>A0A7L2AZT4</accession>
<comment type="caution">
    <text evidence="2">The sequence shown here is derived from an EMBL/GenBank/DDBJ whole genome shotgun (WGS) entry which is preliminary data.</text>
</comment>
<gene>
    <name evidence="2" type="primary">Usp36_1</name>
    <name evidence="2" type="ORF">HELFUL_R03191</name>
</gene>
<protein>
    <submittedName>
        <fullName evidence="2">UBP36 hydrolase</fullName>
    </submittedName>
</protein>
<feature type="compositionally biased region" description="Polar residues" evidence="1">
    <location>
        <begin position="67"/>
        <end position="79"/>
    </location>
</feature>
<dbReference type="GO" id="GO:0016787">
    <property type="term" value="F:hydrolase activity"/>
    <property type="evidence" value="ECO:0007669"/>
    <property type="project" value="UniProtKB-KW"/>
</dbReference>
<dbReference type="Proteomes" id="UP000590868">
    <property type="component" value="Unassembled WGS sequence"/>
</dbReference>
<name>A0A7L2AZT4_9GRUI</name>
<evidence type="ECO:0000256" key="1">
    <source>
        <dbReference type="SAM" id="MobiDB-lite"/>
    </source>
</evidence>
<organism evidence="2 3">
    <name type="scientific">Heliornis fulica</name>
    <name type="common">sungrebe</name>
    <dbReference type="NCBI Taxonomy" id="54369"/>
    <lineage>
        <taxon>Eukaryota</taxon>
        <taxon>Metazoa</taxon>
        <taxon>Chordata</taxon>
        <taxon>Craniata</taxon>
        <taxon>Vertebrata</taxon>
        <taxon>Euteleostomi</taxon>
        <taxon>Archelosauria</taxon>
        <taxon>Archosauria</taxon>
        <taxon>Dinosauria</taxon>
        <taxon>Saurischia</taxon>
        <taxon>Theropoda</taxon>
        <taxon>Coelurosauria</taxon>
        <taxon>Aves</taxon>
        <taxon>Neognathae</taxon>
        <taxon>Neoaves</taxon>
        <taxon>Gruiformes</taxon>
        <taxon>Heliornithidae</taxon>
        <taxon>Heliornis</taxon>
    </lineage>
</organism>
<feature type="non-terminal residue" evidence="2">
    <location>
        <position position="86"/>
    </location>
</feature>
<dbReference type="AlphaFoldDB" id="A0A7L2AZT4"/>
<dbReference type="OrthoDB" id="420187at2759"/>
<evidence type="ECO:0000313" key="2">
    <source>
        <dbReference type="EMBL" id="NXP52617.1"/>
    </source>
</evidence>
<dbReference type="EMBL" id="VXBZ01009146">
    <property type="protein sequence ID" value="NXP52617.1"/>
    <property type="molecule type" value="Genomic_DNA"/>
</dbReference>
<feature type="non-terminal residue" evidence="2">
    <location>
        <position position="1"/>
    </location>
</feature>
<keyword evidence="3" id="KW-1185">Reference proteome</keyword>
<evidence type="ECO:0000313" key="3">
    <source>
        <dbReference type="Proteomes" id="UP000590868"/>
    </source>
</evidence>